<dbReference type="AlphaFoldDB" id="A0A1G7SKR8"/>
<dbReference type="RefSeq" id="WP_074646612.1">
    <property type="nucleotide sequence ID" value="NZ_FNBL01000014.1"/>
</dbReference>
<sequence>MMIDPADIRFFQTLALVCRQTDGVDMRCQNAIQQALDTRDPQDMRAARRAVDALDDARKNQILQQVHRLMATDMSAIWDVMSYASGQTRQRPN</sequence>
<gene>
    <name evidence="1" type="ORF">SAMN04488117_11484</name>
</gene>
<organism evidence="1 2">
    <name type="scientific">Celeribacter baekdonensis</name>
    <dbReference type="NCBI Taxonomy" id="875171"/>
    <lineage>
        <taxon>Bacteria</taxon>
        <taxon>Pseudomonadati</taxon>
        <taxon>Pseudomonadota</taxon>
        <taxon>Alphaproteobacteria</taxon>
        <taxon>Rhodobacterales</taxon>
        <taxon>Roseobacteraceae</taxon>
        <taxon>Celeribacter</taxon>
    </lineage>
</organism>
<dbReference type="Proteomes" id="UP000182284">
    <property type="component" value="Unassembled WGS sequence"/>
</dbReference>
<proteinExistence type="predicted"/>
<dbReference type="OrthoDB" id="7876886at2"/>
<evidence type="ECO:0000313" key="1">
    <source>
        <dbReference type="EMBL" id="SDG23676.1"/>
    </source>
</evidence>
<name>A0A1G7SKR8_9RHOB</name>
<evidence type="ECO:0000313" key="2">
    <source>
        <dbReference type="Proteomes" id="UP000182284"/>
    </source>
</evidence>
<protein>
    <submittedName>
        <fullName evidence="1">Uncharacterized protein</fullName>
    </submittedName>
</protein>
<accession>A0A1G7SKR8</accession>
<reference evidence="1 2" key="1">
    <citation type="submission" date="2016-10" db="EMBL/GenBank/DDBJ databases">
        <authorList>
            <person name="de Groot N.N."/>
        </authorList>
    </citation>
    <scope>NUCLEOTIDE SEQUENCE [LARGE SCALE GENOMIC DNA]</scope>
    <source>
        <strain evidence="1 2">DSM 27375</strain>
    </source>
</reference>
<dbReference type="EMBL" id="FNBL01000014">
    <property type="protein sequence ID" value="SDG23676.1"/>
    <property type="molecule type" value="Genomic_DNA"/>
</dbReference>